<dbReference type="WBParaSite" id="PS1159_v2.g17483.t1">
    <property type="protein sequence ID" value="PS1159_v2.g17483.t1"/>
    <property type="gene ID" value="PS1159_v2.g17483"/>
</dbReference>
<protein>
    <submittedName>
        <fullName evidence="2">ATP synthase F0 subunit 8</fullName>
    </submittedName>
</protein>
<dbReference type="Proteomes" id="UP000887580">
    <property type="component" value="Unplaced"/>
</dbReference>
<organism evidence="1 2">
    <name type="scientific">Panagrolaimus sp. PS1159</name>
    <dbReference type="NCBI Taxonomy" id="55785"/>
    <lineage>
        <taxon>Eukaryota</taxon>
        <taxon>Metazoa</taxon>
        <taxon>Ecdysozoa</taxon>
        <taxon>Nematoda</taxon>
        <taxon>Chromadorea</taxon>
        <taxon>Rhabditida</taxon>
        <taxon>Tylenchina</taxon>
        <taxon>Panagrolaimomorpha</taxon>
        <taxon>Panagrolaimoidea</taxon>
        <taxon>Panagrolaimidae</taxon>
        <taxon>Panagrolaimus</taxon>
    </lineage>
</organism>
<proteinExistence type="predicted"/>
<reference evidence="2" key="1">
    <citation type="submission" date="2022-11" db="UniProtKB">
        <authorList>
            <consortium name="WormBaseParasite"/>
        </authorList>
    </citation>
    <scope>IDENTIFICATION</scope>
</reference>
<name>A0AC35FHA6_9BILA</name>
<evidence type="ECO:0000313" key="1">
    <source>
        <dbReference type="Proteomes" id="UP000887580"/>
    </source>
</evidence>
<accession>A0AC35FHA6</accession>
<evidence type="ECO:0000313" key="2">
    <source>
        <dbReference type="WBParaSite" id="PS1159_v2.g17483.t1"/>
    </source>
</evidence>
<sequence length="142" mass="16831">MPESVCLDFSANSDDPILEFDDLPKSGICQWKYFALMFLMIFSFFIFGLELYLYPFPPQIDAYEFCENISDLISRTDFKYLKAEFEETENKLASIKFELKSTKLESETLLGYKIAKEMLEEYKTEIVSNIKRQKNLWKEYSL</sequence>